<feature type="region of interest" description="Disordered" evidence="1">
    <location>
        <begin position="1"/>
        <end position="80"/>
    </location>
</feature>
<feature type="compositionally biased region" description="Polar residues" evidence="1">
    <location>
        <begin position="385"/>
        <end position="395"/>
    </location>
</feature>
<dbReference type="AlphaFoldDB" id="A0A8H6X7S1"/>
<reference evidence="2" key="1">
    <citation type="submission" date="2020-05" db="EMBL/GenBank/DDBJ databases">
        <title>Mycena genomes resolve the evolution of fungal bioluminescence.</title>
        <authorList>
            <person name="Tsai I.J."/>
        </authorList>
    </citation>
    <scope>NUCLEOTIDE SEQUENCE</scope>
    <source>
        <strain evidence="2">CCC161011</strain>
    </source>
</reference>
<feature type="region of interest" description="Disordered" evidence="1">
    <location>
        <begin position="565"/>
        <end position="593"/>
    </location>
</feature>
<dbReference type="EMBL" id="JACAZI010000024">
    <property type="protein sequence ID" value="KAF7335692.1"/>
    <property type="molecule type" value="Genomic_DNA"/>
</dbReference>
<proteinExistence type="predicted"/>
<feature type="compositionally biased region" description="Low complexity" evidence="1">
    <location>
        <begin position="65"/>
        <end position="76"/>
    </location>
</feature>
<feature type="compositionally biased region" description="Basic residues" evidence="1">
    <location>
        <begin position="8"/>
        <end position="17"/>
    </location>
</feature>
<evidence type="ECO:0000313" key="3">
    <source>
        <dbReference type="Proteomes" id="UP000620124"/>
    </source>
</evidence>
<evidence type="ECO:0000313" key="2">
    <source>
        <dbReference type="EMBL" id="KAF7335692.1"/>
    </source>
</evidence>
<feature type="region of interest" description="Disordered" evidence="1">
    <location>
        <begin position="150"/>
        <end position="203"/>
    </location>
</feature>
<name>A0A8H6X7S1_9AGAR</name>
<accession>A0A8H6X7S1</accession>
<feature type="compositionally biased region" description="Basic and acidic residues" evidence="1">
    <location>
        <begin position="274"/>
        <end position="286"/>
    </location>
</feature>
<feature type="compositionally biased region" description="Low complexity" evidence="1">
    <location>
        <begin position="238"/>
        <end position="251"/>
    </location>
</feature>
<evidence type="ECO:0000256" key="1">
    <source>
        <dbReference type="SAM" id="MobiDB-lite"/>
    </source>
</evidence>
<protein>
    <submittedName>
        <fullName evidence="2">Uncharacterized protein</fullName>
    </submittedName>
</protein>
<dbReference type="OrthoDB" id="3000834at2759"/>
<comment type="caution">
    <text evidence="2">The sequence shown here is derived from an EMBL/GenBank/DDBJ whole genome shotgun (WGS) entry which is preliminary data.</text>
</comment>
<feature type="region of interest" description="Disordered" evidence="1">
    <location>
        <begin position="385"/>
        <end position="412"/>
    </location>
</feature>
<feature type="compositionally biased region" description="Low complexity" evidence="1">
    <location>
        <begin position="30"/>
        <end position="56"/>
    </location>
</feature>
<organism evidence="2 3">
    <name type="scientific">Mycena venus</name>
    <dbReference type="NCBI Taxonomy" id="2733690"/>
    <lineage>
        <taxon>Eukaryota</taxon>
        <taxon>Fungi</taxon>
        <taxon>Dikarya</taxon>
        <taxon>Basidiomycota</taxon>
        <taxon>Agaricomycotina</taxon>
        <taxon>Agaricomycetes</taxon>
        <taxon>Agaricomycetidae</taxon>
        <taxon>Agaricales</taxon>
        <taxon>Marasmiineae</taxon>
        <taxon>Mycenaceae</taxon>
        <taxon>Mycena</taxon>
    </lineage>
</organism>
<gene>
    <name evidence="2" type="ORF">MVEN_02224600</name>
</gene>
<keyword evidence="3" id="KW-1185">Reference proteome</keyword>
<feature type="region of interest" description="Disordered" evidence="1">
    <location>
        <begin position="234"/>
        <end position="294"/>
    </location>
</feature>
<sequence>MLSGLTTSKRRRGLRGKASREKLPAPAPQSTSTKSLYSLSTSSSRASTPSLASTRTISKMSHATSMTSFSLASSSSHCDEPIHSEITVEDRFPPPPPSQRAYLPPTNKVVPALSPMEIFKLRLAEGTHSRKGSTMSALSTTPVKVVRVAGRGGQGSRPRALSVAAQAPGPASVMPLPPRDIRRSIFAPSPSAQPHRRTRRPGFASPGIALIRFTSVSVSISVSAINLHTAAAATQNSGRGANPGGAAPARGISPQAVGGGAGSRPRKVKPQPPPEKKEDKDGKDQFKFPWKGKGKAKAQAAAVDLSTNALTRTDTRESRFSTISSIAFAPAEIQPHQRPISPDPPPLMPPSNNSVDSFEAVHLAKQQSSRMSKLTRTLGAEFGEFSNNLTGNGRQAQMDPRTANRSSVSVPNAPLYSLDDSIRQRSNYGSLMRTDSVTTYNSTDHRREVWDSADYQPQVYQVRTTDSSTSYYPEAPRPPQASSSAPPPIDDDSETFEDYIDNYPDDDVSEILSLPHTITTDDDARYSLSTISMSSAEIHVQPRFEFEFGETDSEYGGGYGEYGRTHTPTRFAPGSSPGDSRGGTPLPDDKQRFESPFQTMPLFVVPWEPAHPAGDDLEWSGEWNQKDMQSVIQSLRTLKFSAD</sequence>
<dbReference type="Proteomes" id="UP000620124">
    <property type="component" value="Unassembled WGS sequence"/>
</dbReference>
<feature type="region of interest" description="Disordered" evidence="1">
    <location>
        <begin position="464"/>
        <end position="494"/>
    </location>
</feature>